<sequence length="248" mass="28346">MSFEKGLGTHADSTIIYDISGKNYDYFEAYIGLDTETGESSDGAIFKVLADNKEIYSSGVIKPKERARLIKLDIKGASKLTLKTLKSGHDWEDHTDWANAMFTYKVKNLSEDLGLLIENSKEVYKNSIEGFNIGEYHYGAKGELNNYIKLAEDVYKDNFSSNEKKKETIILLKNALEKFYSLKIEENTGDFNENGSLEIGDLSIISKHYGKNSIDNSEEWENISKYDLNKDEKIDKYELDFIIYKVLN</sequence>
<name>Q0SRV1_CLOPS</name>
<evidence type="ECO:0000313" key="3">
    <source>
        <dbReference type="Proteomes" id="UP000001824"/>
    </source>
</evidence>
<dbReference type="Pfam" id="PF08305">
    <property type="entry name" value="NPCBM"/>
    <property type="match status" value="1"/>
</dbReference>
<dbReference type="InterPro" id="IPR013222">
    <property type="entry name" value="Glyco_hyd_98_carb-bd"/>
</dbReference>
<dbReference type="GO" id="GO:0004553">
    <property type="term" value="F:hydrolase activity, hydrolyzing O-glycosyl compounds"/>
    <property type="evidence" value="ECO:0007669"/>
    <property type="project" value="InterPro"/>
</dbReference>
<dbReference type="Gene3D" id="1.10.1330.10">
    <property type="entry name" value="Dockerin domain"/>
    <property type="match status" value="1"/>
</dbReference>
<dbReference type="AlphaFoldDB" id="Q0SRV1"/>
<dbReference type="KEGG" id="cpr:CPR_1842"/>
<gene>
    <name evidence="2" type="ordered locus">CPR_1842</name>
</gene>
<evidence type="ECO:0000313" key="2">
    <source>
        <dbReference type="EMBL" id="ABG86823.1"/>
    </source>
</evidence>
<dbReference type="SMART" id="SM00776">
    <property type="entry name" value="NPCBM"/>
    <property type="match status" value="1"/>
</dbReference>
<dbReference type="InterPro" id="IPR038637">
    <property type="entry name" value="NPCBM_sf"/>
</dbReference>
<protein>
    <submittedName>
        <fullName evidence="2">Hyaluronoglucosaminidase domain protein</fullName>
    </submittedName>
</protein>
<evidence type="ECO:0000259" key="1">
    <source>
        <dbReference type="SMART" id="SM00776"/>
    </source>
</evidence>
<accession>Q0SRV1</accession>
<dbReference type="InterPro" id="IPR008979">
    <property type="entry name" value="Galactose-bd-like_sf"/>
</dbReference>
<dbReference type="EMBL" id="CP000312">
    <property type="protein sequence ID" value="ABG86823.1"/>
    <property type="molecule type" value="Genomic_DNA"/>
</dbReference>
<dbReference type="Gene3D" id="1.20.1270.90">
    <property type="entry name" value="AF1782-like"/>
    <property type="match status" value="1"/>
</dbReference>
<dbReference type="GO" id="GO:0000272">
    <property type="term" value="P:polysaccharide catabolic process"/>
    <property type="evidence" value="ECO:0007669"/>
    <property type="project" value="InterPro"/>
</dbReference>
<proteinExistence type="predicted"/>
<reference evidence="2 3" key="1">
    <citation type="journal article" date="2006" name="Genome Res.">
        <title>Skewed genomic variability in strains of the toxigenic bacterial pathogen, Clostridium perfringens.</title>
        <authorList>
            <person name="Myers G.S."/>
            <person name="Rasko D.A."/>
            <person name="Cheung J.K."/>
            <person name="Ravel J."/>
            <person name="Seshadri R."/>
            <person name="Deboy R.T."/>
            <person name="Ren Q."/>
            <person name="Varga J."/>
            <person name="Awad M.M."/>
            <person name="Brinkac L.M."/>
            <person name="Daugherty S.C."/>
            <person name="Haft D.H."/>
            <person name="Dodson R.J."/>
            <person name="Madupu R."/>
            <person name="Nelson W.C."/>
            <person name="Rosovitz M.J."/>
            <person name="Sullivan S.A."/>
            <person name="Khouri H."/>
            <person name="Dimitrov G.I."/>
            <person name="Watkins K.L."/>
            <person name="Mulligan S."/>
            <person name="Benton J."/>
            <person name="Radune D."/>
            <person name="Fisher D.J."/>
            <person name="Atkins H.S."/>
            <person name="Hiscox T."/>
            <person name="Jost B.H."/>
            <person name="Billington S.J."/>
            <person name="Songer J.G."/>
            <person name="McClane B.A."/>
            <person name="Titball R.W."/>
            <person name="Rood J.I."/>
            <person name="Melville S.B."/>
            <person name="Paulsen I.T."/>
        </authorList>
    </citation>
    <scope>NUCLEOTIDE SEQUENCE [LARGE SCALE GENOMIC DNA]</scope>
    <source>
        <strain evidence="3">SM101 / Type A</strain>
    </source>
</reference>
<organism evidence="2 3">
    <name type="scientific">Clostridium perfringens (strain SM101 / Type A)</name>
    <dbReference type="NCBI Taxonomy" id="289380"/>
    <lineage>
        <taxon>Bacteria</taxon>
        <taxon>Bacillati</taxon>
        <taxon>Bacillota</taxon>
        <taxon>Clostridia</taxon>
        <taxon>Eubacteriales</taxon>
        <taxon>Clostridiaceae</taxon>
        <taxon>Clostridium</taxon>
    </lineage>
</organism>
<dbReference type="Proteomes" id="UP000001824">
    <property type="component" value="Chromosome"/>
</dbReference>
<dbReference type="InterPro" id="IPR002105">
    <property type="entry name" value="Dockerin_1_rpt"/>
</dbReference>
<feature type="domain" description="Glycosyl hydrolase family 98 putative carbohydrate-binding module" evidence="1">
    <location>
        <begin position="1"/>
        <end position="104"/>
    </location>
</feature>
<dbReference type="RefSeq" id="WP_011592730.1">
    <property type="nucleotide sequence ID" value="NC_008262.1"/>
</dbReference>
<dbReference type="InterPro" id="IPR036439">
    <property type="entry name" value="Dockerin_dom_sf"/>
</dbReference>
<dbReference type="CAZy" id="CBM51">
    <property type="family name" value="Carbohydrate-Binding Module Family 51"/>
</dbReference>
<dbReference type="Gene3D" id="2.60.120.1060">
    <property type="entry name" value="NPCBM/NEW2 domain"/>
    <property type="match status" value="1"/>
</dbReference>
<dbReference type="BioCyc" id="CPER289380:GI76-1853-MONOMER"/>
<dbReference type="Pfam" id="PF00404">
    <property type="entry name" value="Dockerin_1"/>
    <property type="match status" value="1"/>
</dbReference>
<dbReference type="SUPFAM" id="SSF49785">
    <property type="entry name" value="Galactose-binding domain-like"/>
    <property type="match status" value="1"/>
</dbReference>